<evidence type="ECO:0000313" key="2">
    <source>
        <dbReference type="EMBL" id="KXH67412.1"/>
    </source>
</evidence>
<feature type="compositionally biased region" description="Low complexity" evidence="1">
    <location>
        <begin position="35"/>
        <end position="50"/>
    </location>
</feature>
<dbReference type="OrthoDB" id="4839470at2759"/>
<feature type="region of interest" description="Disordered" evidence="1">
    <location>
        <begin position="1"/>
        <end position="58"/>
    </location>
</feature>
<feature type="compositionally biased region" description="Acidic residues" evidence="1">
    <location>
        <begin position="161"/>
        <end position="179"/>
    </location>
</feature>
<comment type="caution">
    <text evidence="2">The sequence shown here is derived from an EMBL/GenBank/DDBJ whole genome shotgun (WGS) entry which is preliminary data.</text>
</comment>
<feature type="compositionally biased region" description="Polar residues" evidence="1">
    <location>
        <begin position="110"/>
        <end position="121"/>
    </location>
</feature>
<gene>
    <name evidence="2" type="ORF">CSAL01_02594</name>
</gene>
<evidence type="ECO:0000313" key="3">
    <source>
        <dbReference type="Proteomes" id="UP000070121"/>
    </source>
</evidence>
<organism evidence="2 3">
    <name type="scientific">Colletotrichum salicis</name>
    <dbReference type="NCBI Taxonomy" id="1209931"/>
    <lineage>
        <taxon>Eukaryota</taxon>
        <taxon>Fungi</taxon>
        <taxon>Dikarya</taxon>
        <taxon>Ascomycota</taxon>
        <taxon>Pezizomycotina</taxon>
        <taxon>Sordariomycetes</taxon>
        <taxon>Hypocreomycetidae</taxon>
        <taxon>Glomerellales</taxon>
        <taxon>Glomerellaceae</taxon>
        <taxon>Colletotrichum</taxon>
        <taxon>Colletotrichum acutatum species complex</taxon>
    </lineage>
</organism>
<accession>A0A135V423</accession>
<proteinExistence type="predicted"/>
<feature type="region of interest" description="Disordered" evidence="1">
    <location>
        <begin position="74"/>
        <end position="182"/>
    </location>
</feature>
<feature type="compositionally biased region" description="Basic and acidic residues" evidence="1">
    <location>
        <begin position="93"/>
        <end position="109"/>
    </location>
</feature>
<sequence>MTSAHHCGGGDNGAAIPTTAGLPMQPTCPNKEVETSATEPPTTETHATGELSHQDPRHGRLNAFINDYNRLDDFYSNGGPHESRESPGTTAHEQARAKTTSEKSERLEESVSSAGSSTVQTGPIFDDQVSISDTIASPLSEDPPLGPLQEGLQEPCNTDGDYSDDFSEDDFEQDEERSVEDEYHSLESSIRRVLAASPEHADVLVDVLQCRLRNFIPRSHDSLKVSTLLTRIFCTLGHYEKYEAVDGEGFSTGNRSTSNHRAGTQSSATPAGASIPTHLSPPLRSKRDRDGDEDEDKKKKLPPAKRARDDEPDKDKHWLCPYFVRYRNLAVGACRTPTTFTSLSYLKSHLYKSHFSSSGDEDRTKSPELCMNDQNWDAIEKVAIEANKKRPKKGTEASFQKHLGTFREIWCILFPDNGPGPNSPFCEDYEDFIPEEVGACEYHKDFNTKEFGSLSSSISDFEAQQAVERGEVSSPTEFATRNKFGEMMNKIFAIVADYEPEVKAEFYNLFFSTTTGMIGGQRVGLQDVSVEEEPGLSRTAADAREPGSSHLSQLTVNLSVPGGGNSSHPGFSSTVSHETLVQPDSATTDSNGGNKFCDQEPQETDPLHIRREVSQPLGNYHPQEAHTGALPSQENKSSLVQKSAASSLDPMTETSMAYDYSFDYDEWQREDSASTLIDWALYSLAHSNETIEES</sequence>
<feature type="region of interest" description="Disordered" evidence="1">
    <location>
        <begin position="250"/>
        <end position="313"/>
    </location>
</feature>
<name>A0A135V423_9PEZI</name>
<evidence type="ECO:0000256" key="1">
    <source>
        <dbReference type="SAM" id="MobiDB-lite"/>
    </source>
</evidence>
<dbReference type="Proteomes" id="UP000070121">
    <property type="component" value="Unassembled WGS sequence"/>
</dbReference>
<feature type="compositionally biased region" description="Polar residues" evidence="1">
    <location>
        <begin position="630"/>
        <end position="646"/>
    </location>
</feature>
<feature type="compositionally biased region" description="Polar residues" evidence="1">
    <location>
        <begin position="251"/>
        <end position="269"/>
    </location>
</feature>
<dbReference type="AlphaFoldDB" id="A0A135V423"/>
<feature type="compositionally biased region" description="Polar residues" evidence="1">
    <location>
        <begin position="566"/>
        <end position="593"/>
    </location>
</feature>
<reference evidence="2 3" key="1">
    <citation type="submission" date="2014-02" db="EMBL/GenBank/DDBJ databases">
        <title>The genome sequence of Colletotrichum salicis CBS 607.94.</title>
        <authorList>
            <person name="Baroncelli R."/>
            <person name="Thon M.R."/>
        </authorList>
    </citation>
    <scope>NUCLEOTIDE SEQUENCE [LARGE SCALE GENOMIC DNA]</scope>
    <source>
        <strain evidence="2 3">CBS 607.94</strain>
    </source>
</reference>
<feature type="region of interest" description="Disordered" evidence="1">
    <location>
        <begin position="555"/>
        <end position="606"/>
    </location>
</feature>
<keyword evidence="3" id="KW-1185">Reference proteome</keyword>
<dbReference type="EMBL" id="JFFI01000484">
    <property type="protein sequence ID" value="KXH67412.1"/>
    <property type="molecule type" value="Genomic_DNA"/>
</dbReference>
<protein>
    <submittedName>
        <fullName evidence="2">Uncharacterized protein</fullName>
    </submittedName>
</protein>
<feature type="region of interest" description="Disordered" evidence="1">
    <location>
        <begin position="618"/>
        <end position="648"/>
    </location>
</feature>